<dbReference type="InterPro" id="IPR001202">
    <property type="entry name" value="WW_dom"/>
</dbReference>
<dbReference type="GO" id="GO:0051538">
    <property type="term" value="F:3 iron, 4 sulfur cluster binding"/>
    <property type="evidence" value="ECO:0007669"/>
    <property type="project" value="UniProtKB-KW"/>
</dbReference>
<dbReference type="InterPro" id="IPR050711">
    <property type="entry name" value="ET-N_metabolism_enzyme"/>
</dbReference>
<dbReference type="GO" id="GO:0006537">
    <property type="term" value="P:glutamate biosynthetic process"/>
    <property type="evidence" value="ECO:0007669"/>
    <property type="project" value="UniProtKB-KW"/>
</dbReference>
<dbReference type="InterPro" id="IPR017932">
    <property type="entry name" value="GATase_2_dom"/>
</dbReference>
<dbReference type="Pfam" id="PF00310">
    <property type="entry name" value="GATase_2"/>
    <property type="match status" value="1"/>
</dbReference>
<dbReference type="Gene3D" id="3.60.20.10">
    <property type="entry name" value="Glutamine Phosphoribosylpyrophosphate, subunit 1, domain 1"/>
    <property type="match status" value="1"/>
</dbReference>
<dbReference type="PROSITE" id="PS50020">
    <property type="entry name" value="WW_DOMAIN_2"/>
    <property type="match status" value="1"/>
</dbReference>
<dbReference type="Gene3D" id="3.20.20.70">
    <property type="entry name" value="Aldolase class I"/>
    <property type="match status" value="2"/>
</dbReference>
<evidence type="ECO:0000256" key="4">
    <source>
        <dbReference type="ARBA" id="ARBA00022605"/>
    </source>
</evidence>
<keyword evidence="11" id="KW-0411">Iron-sulfur</keyword>
<dbReference type="NCBIfam" id="NF008730">
    <property type="entry name" value="PRK11750.1"/>
    <property type="match status" value="1"/>
</dbReference>
<proteinExistence type="inferred from homology"/>
<dbReference type="FunFam" id="3.60.20.10:FF:000001">
    <property type="entry name" value="Glutamate synthase, large subunit"/>
    <property type="match status" value="1"/>
</dbReference>
<evidence type="ECO:0000256" key="7">
    <source>
        <dbReference type="ARBA" id="ARBA00022723"/>
    </source>
</evidence>
<dbReference type="Pfam" id="PF04898">
    <property type="entry name" value="Glu_syn_central"/>
    <property type="match status" value="1"/>
</dbReference>
<evidence type="ECO:0000256" key="6">
    <source>
        <dbReference type="ARBA" id="ARBA00022643"/>
    </source>
</evidence>
<dbReference type="FunCoup" id="A0A397RXX5">
    <property type="interactions" value="332"/>
</dbReference>
<evidence type="ECO:0000259" key="15">
    <source>
        <dbReference type="PROSITE" id="PS50020"/>
    </source>
</evidence>
<evidence type="ECO:0000256" key="10">
    <source>
        <dbReference type="ARBA" id="ARBA00023004"/>
    </source>
</evidence>
<keyword evidence="12" id="KW-0314">Glutamate biosynthesis</keyword>
<dbReference type="PANTHER" id="PTHR11938">
    <property type="entry name" value="FAD NADPH DEHYDROGENASE/OXIDOREDUCTASE"/>
    <property type="match status" value="1"/>
</dbReference>
<comment type="caution">
    <text evidence="17">The sequence shown here is derived from an EMBL/GenBank/DDBJ whole genome shotgun (WGS) entry which is preliminary data.</text>
</comment>
<dbReference type="InterPro" id="IPR036485">
    <property type="entry name" value="Glu_synth_asu_C_sf"/>
</dbReference>
<evidence type="ECO:0000256" key="2">
    <source>
        <dbReference type="ARBA" id="ARBA00001927"/>
    </source>
</evidence>
<comment type="cofactor">
    <cofactor evidence="2">
        <name>[3Fe-4S] cluster</name>
        <dbReference type="ChEBI" id="CHEBI:21137"/>
    </cofactor>
</comment>
<feature type="domain" description="Glutamine amidotransferase type-2" evidence="16">
    <location>
        <begin position="21"/>
        <end position="414"/>
    </location>
</feature>
<accession>A0A397RXX5</accession>
<dbReference type="SUPFAM" id="SSF51395">
    <property type="entry name" value="FMN-linked oxidoreductases"/>
    <property type="match status" value="1"/>
</dbReference>
<dbReference type="SUPFAM" id="SSF69336">
    <property type="entry name" value="Alpha subunit of glutamate synthase, C-terminal domain"/>
    <property type="match status" value="1"/>
</dbReference>
<evidence type="ECO:0000256" key="11">
    <source>
        <dbReference type="ARBA" id="ARBA00023014"/>
    </source>
</evidence>
<keyword evidence="5" id="KW-0285">Flavoprotein</keyword>
<dbReference type="PANTHER" id="PTHR11938:SF133">
    <property type="entry name" value="GLUTAMATE SYNTHASE (NADH)"/>
    <property type="match status" value="1"/>
</dbReference>
<dbReference type="InterPro" id="IPR002489">
    <property type="entry name" value="Glu_synth_asu_C"/>
</dbReference>
<dbReference type="CDD" id="cd00982">
    <property type="entry name" value="gltB_C"/>
    <property type="match status" value="1"/>
</dbReference>
<dbReference type="Pfam" id="PF01645">
    <property type="entry name" value="Glu_synthase"/>
    <property type="match status" value="1"/>
</dbReference>
<keyword evidence="6" id="KW-0288">FMN</keyword>
<sequence>MQQDYPNKQGLYNPAYEHDSCGIGAIAQINGIKSHKTIKDALDILIHLEHRGGTGAEDNSGDGAGILFQIPHKFFDSEILGFDLPKEFDYAVGQLFLSQNEDLRNKEIALIDDGLKSEGLEILGYRKVPVDVTDIGKTALKAMPYIAQVFVKRPEDIEVGLPFERKLYVARKRIETLAIKEKSRLYFCSFSSRTIVYKGMLVSTQVRNFFLDLLDTKVESAIALVHSRFSTNTFPSWDRAHPNRFLCHNGEINTIRGNVNMVRAREGLLKSEVFKDDLSKVLPIIPKESSDSAMFDNFLEFMYLSGRTLEETIMMMIPEPWDHNKDMDPSLRAFYEFHSTFQEPWDGPASLIFSDGIKVGASLDRNGLRPSRYYITKDNYLILFSETGSLAIDEASIKEKRRLEPGKILLVDTSKGMVISNDDVKKYYSSIHPYQEWNKNIIRLEDLPKEAKEKRKYDINFLEQMVGYTYDELMDGILPLAEKGVEKVVSMGNDMPLAVLLKNEFNLFQFFKQRFAQVTNPPIDSIREENVMATFNYLGCEGNLLNPNSKNSERVRIDYPILSSEEFYKIKNLYSKGIKTEIVSICYDYERETMEEALERIFNECDIKIDSGASIIILSDRNQNGIQIPSLLVASGVHQHLTKTSRRTHVSLVLEAAEPRDIHHYACLIGFGVNAIYPYLVYETIEYYLNRGYLKISLEEALANYKNGVMHSITKIIAKMGISTIQSYNGSQIFECLGLNDDIIEKYFTNTPSSIGGIGIKEIEENAIKLYKKALSHKDDTLDSLGLHGYRKKQIDHIYDPLTIMHLQSACRSGDYKEYKEFTKLIDSKVINIRNILKLNYRNSISIDEVEGVDSIVKRFKTGAMSYGSISKEAHECMAIAMNRLHAKSNTGEGGEERERYQKLENGDSKCSAIKQVASGRFGVTIEYLTNAIEIQIKMAQGAKPGEGGQLPGAKVFPWIAKARHSTPGVSLISPPPHHDIYSIEDLAQLIFDLKNANRTARISVKLVAESGVGTIAAGVVKAGANTILISGYDGGTGAAPRTSIYNAGIPWEIGISEVHQTLVMNGLRDRVRLETDGKILTGKDLACAILLGAEEFGFATGPLIAMGCIMMRVCNLNTCPVGVATQDERLRKNFTGKPEYVMNFMRFIASELREYMALLGFRTIDEMVGHTELLSLEEEYKNRIDLSKLLFNAEVVNKDSIFKAYKPIDLINTLDYRTLLPLCKNAIAGGLSKRLDIEVSNINRSFGTMLSNEITKIYGEKGLKEDSIIIHAYGNAGNSFGCLLTHGVNITVHGDANDYFGKSLCGGKLCVIPSQKSKIKPEENIICGNVALYGATEGKCFLEGIVGERFAVRNSGALVVALGCGQHGCEYMTGGTAVVLGKIGKNFAAGMSGGTAYIYGVDNKKNINDELVSILELNDEDEAKLKEILAEHILHTDSSYVKSILKNFKKEDFLKVLPKDYAKIIELISYYKKNGSNSPELDAFNKFMEGK</sequence>
<dbReference type="InterPro" id="IPR013785">
    <property type="entry name" value="Aldolase_TIM"/>
</dbReference>
<dbReference type="CDD" id="cd00713">
    <property type="entry name" value="GltS"/>
    <property type="match status" value="1"/>
</dbReference>
<evidence type="ECO:0000313" key="18">
    <source>
        <dbReference type="Proteomes" id="UP000266506"/>
    </source>
</evidence>
<evidence type="ECO:0000313" key="17">
    <source>
        <dbReference type="EMBL" id="RIA78548.1"/>
    </source>
</evidence>
<dbReference type="InterPro" id="IPR029055">
    <property type="entry name" value="Ntn_hydrolases_N"/>
</dbReference>
<comment type="pathway">
    <text evidence="14">Amino-acid biosynthesis.</text>
</comment>
<dbReference type="Proteomes" id="UP000266506">
    <property type="component" value="Unassembled WGS sequence"/>
</dbReference>
<dbReference type="GO" id="GO:0015930">
    <property type="term" value="F:glutamate synthase activity"/>
    <property type="evidence" value="ECO:0007669"/>
    <property type="project" value="InterPro"/>
</dbReference>
<evidence type="ECO:0000256" key="3">
    <source>
        <dbReference type="ARBA" id="ARBA00009716"/>
    </source>
</evidence>
<evidence type="ECO:0000256" key="14">
    <source>
        <dbReference type="ARBA" id="ARBA00029440"/>
    </source>
</evidence>
<dbReference type="OrthoDB" id="9758182at2"/>
<dbReference type="Pfam" id="PF01493">
    <property type="entry name" value="GXGXG"/>
    <property type="match status" value="1"/>
</dbReference>
<reference evidence="17 18" key="1">
    <citation type="submission" date="2018-08" db="EMBL/GenBank/DDBJ databases">
        <title>Genomic Encyclopedia of Archaeal and Bacterial Type Strains, Phase II (KMG-II): from individual species to whole genera.</title>
        <authorList>
            <person name="Goeker M."/>
        </authorList>
    </citation>
    <scope>NUCLEOTIDE SEQUENCE [LARGE SCALE GENOMIC DNA]</scope>
    <source>
        <strain evidence="17 18">ATCC 27112</strain>
    </source>
</reference>
<keyword evidence="10" id="KW-0408">Iron</keyword>
<dbReference type="SUPFAM" id="SSF56235">
    <property type="entry name" value="N-terminal nucleophile aminohydrolases (Ntn hydrolases)"/>
    <property type="match status" value="1"/>
</dbReference>
<organism evidence="17 18">
    <name type="scientific">Anaeroplasma bactoclasticum</name>
    <dbReference type="NCBI Taxonomy" id="2088"/>
    <lineage>
        <taxon>Bacteria</taxon>
        <taxon>Bacillati</taxon>
        <taxon>Mycoplasmatota</taxon>
        <taxon>Mollicutes</taxon>
        <taxon>Anaeroplasmatales</taxon>
        <taxon>Anaeroplasmataceae</taxon>
        <taxon>Anaeroplasma</taxon>
    </lineage>
</organism>
<keyword evidence="7" id="KW-0479">Metal-binding</keyword>
<keyword evidence="8" id="KW-0315">Glutamine amidotransferase</keyword>
<evidence type="ECO:0000259" key="16">
    <source>
        <dbReference type="PROSITE" id="PS51278"/>
    </source>
</evidence>
<gene>
    <name evidence="17" type="ORF">EI71_00109</name>
</gene>
<comment type="similarity">
    <text evidence="3">Belongs to the glutamate synthase family.</text>
</comment>
<evidence type="ECO:0000256" key="12">
    <source>
        <dbReference type="ARBA" id="ARBA00023164"/>
    </source>
</evidence>
<dbReference type="InterPro" id="IPR006982">
    <property type="entry name" value="Glu_synth_centr_N"/>
</dbReference>
<keyword evidence="4" id="KW-0028">Amino-acid biosynthesis</keyword>
<comment type="cofactor">
    <cofactor evidence="1">
        <name>FMN</name>
        <dbReference type="ChEBI" id="CHEBI:58210"/>
    </cofactor>
</comment>
<keyword evidence="9" id="KW-0560">Oxidoreductase</keyword>
<protein>
    <submittedName>
        <fullName evidence="17">Glutamate synthase (NADH) large subunit</fullName>
    </submittedName>
</protein>
<evidence type="ECO:0000256" key="8">
    <source>
        <dbReference type="ARBA" id="ARBA00022962"/>
    </source>
</evidence>
<keyword evidence="13" id="KW-0003">3Fe-4S</keyword>
<evidence type="ECO:0000256" key="1">
    <source>
        <dbReference type="ARBA" id="ARBA00001917"/>
    </source>
</evidence>
<keyword evidence="18" id="KW-1185">Reference proteome</keyword>
<dbReference type="PROSITE" id="PS51278">
    <property type="entry name" value="GATASE_TYPE_2"/>
    <property type="match status" value="1"/>
</dbReference>
<evidence type="ECO:0000256" key="5">
    <source>
        <dbReference type="ARBA" id="ARBA00022630"/>
    </source>
</evidence>
<feature type="domain" description="WW" evidence="15">
    <location>
        <begin position="315"/>
        <end position="350"/>
    </location>
</feature>
<dbReference type="CDD" id="cd02808">
    <property type="entry name" value="GltS_FMN"/>
    <property type="match status" value="1"/>
</dbReference>
<name>A0A397RXX5_9MOLU</name>
<dbReference type="GO" id="GO:0019676">
    <property type="term" value="P:ammonia assimilation cycle"/>
    <property type="evidence" value="ECO:0007669"/>
    <property type="project" value="TreeGrafter"/>
</dbReference>
<dbReference type="EMBL" id="QXEV01000001">
    <property type="protein sequence ID" value="RIA78548.1"/>
    <property type="molecule type" value="Genomic_DNA"/>
</dbReference>
<evidence type="ECO:0000256" key="9">
    <source>
        <dbReference type="ARBA" id="ARBA00023002"/>
    </source>
</evidence>
<dbReference type="InterPro" id="IPR002932">
    <property type="entry name" value="Glu_synthdom"/>
</dbReference>
<dbReference type="Gene3D" id="2.160.20.60">
    <property type="entry name" value="Glutamate synthase, alpha subunit, C-terminal domain"/>
    <property type="match status" value="1"/>
</dbReference>
<dbReference type="GO" id="GO:0046872">
    <property type="term" value="F:metal ion binding"/>
    <property type="evidence" value="ECO:0007669"/>
    <property type="project" value="UniProtKB-KW"/>
</dbReference>
<dbReference type="InParanoid" id="A0A397RXX5"/>
<evidence type="ECO:0000256" key="13">
    <source>
        <dbReference type="ARBA" id="ARBA00023291"/>
    </source>
</evidence>